<reference evidence="2" key="2">
    <citation type="submission" date="2024-04" db="EMBL/GenBank/DDBJ databases">
        <authorList>
            <person name="Diaz M."/>
            <person name="Bach T."/>
            <person name="Gonzalez Anta G."/>
            <person name="Agaras B."/>
            <person name="Wibberg D."/>
            <person name="Noguera F."/>
            <person name="Canciani W."/>
            <person name="Ybarra T."/>
            <person name="Nunez M.L."/>
            <person name="Valverde C."/>
        </authorList>
    </citation>
    <scope>NUCLEOTIDE SEQUENCE</scope>
    <source>
        <strain evidence="2">1008</strain>
    </source>
</reference>
<feature type="domain" description="Helicase/UvrB N-terminal" evidence="1">
    <location>
        <begin position="46"/>
        <end position="202"/>
    </location>
</feature>
<dbReference type="AlphaFoldDB" id="A0ABD7TFC2"/>
<evidence type="ECO:0000259" key="1">
    <source>
        <dbReference type="Pfam" id="PF04851"/>
    </source>
</evidence>
<reference evidence="2" key="1">
    <citation type="journal article" date="2022" name="Front. Plant Sci.">
        <title>Agronomic efficiency and genome mining analysis of the wheat-biostimulant rhizospheric bacterium Pseudomonas pergaminensis sp. nov. strain 1008T.</title>
        <authorList>
            <person name="Diaz M."/>
            <person name="Bach T."/>
            <person name="Gonzalez Anta G."/>
            <person name="Agaras B."/>
            <person name="Wibberg D."/>
            <person name="Noguera F."/>
            <person name="Canciani W."/>
            <person name="Valverde C."/>
        </authorList>
    </citation>
    <scope>NUCLEOTIDE SEQUENCE</scope>
    <source>
        <strain evidence="2">1008</strain>
    </source>
</reference>
<accession>A0ABD7TFC2</accession>
<dbReference type="Gene3D" id="3.40.50.300">
    <property type="entry name" value="P-loop containing nucleotide triphosphate hydrolases"/>
    <property type="match status" value="1"/>
</dbReference>
<dbReference type="Pfam" id="PF04851">
    <property type="entry name" value="ResIII"/>
    <property type="match status" value="1"/>
</dbReference>
<dbReference type="Proteomes" id="UP001056907">
    <property type="component" value="Chromosome"/>
</dbReference>
<dbReference type="InterPro" id="IPR050742">
    <property type="entry name" value="Helicase_Restrict-Modif_Enz"/>
</dbReference>
<dbReference type="PANTHER" id="PTHR47396:SF1">
    <property type="entry name" value="ATP-DEPENDENT HELICASE IRC3-RELATED"/>
    <property type="match status" value="1"/>
</dbReference>
<dbReference type="RefSeq" id="WP_252993061.1">
    <property type="nucleotide sequence ID" value="NZ_CP078013.2"/>
</dbReference>
<keyword evidence="2" id="KW-0547">Nucleotide-binding</keyword>
<dbReference type="GO" id="GO:0004386">
    <property type="term" value="F:helicase activity"/>
    <property type="evidence" value="ECO:0007669"/>
    <property type="project" value="UniProtKB-KW"/>
</dbReference>
<evidence type="ECO:0000313" key="3">
    <source>
        <dbReference type="Proteomes" id="UP001056907"/>
    </source>
</evidence>
<keyword evidence="2" id="KW-0347">Helicase</keyword>
<dbReference type="InterPro" id="IPR006935">
    <property type="entry name" value="Helicase/UvrB_N"/>
</dbReference>
<gene>
    <name evidence="2" type="ORF">KUA23_25820</name>
</gene>
<proteinExistence type="predicted"/>
<keyword evidence="2" id="KW-0067">ATP-binding</keyword>
<dbReference type="InterPro" id="IPR027417">
    <property type="entry name" value="P-loop_NTPase"/>
</dbReference>
<dbReference type="KEGG" id="ppeg:KUA23_25820"/>
<protein>
    <submittedName>
        <fullName evidence="2">DEAD/DEAH box helicase family protein</fullName>
    </submittedName>
</protein>
<sequence length="858" mass="94130">MSRTIPMLFQDQHIDVLVDRFNVLKSSYDALGAKPDEAELTRLRRDGACVLLQAPTGIGKTLIACEFMARFSPMDRVLWFWFSPFTGVLSQAKASLKQQAPSLVQLDIDTDRQIEKITPGSVFVLSWQTVAARSRDSRLVRQSGDVGMAVDDLIAEARNAGFRIGVIVDEAHHGFVRATEAGRFFAQVLAPDYVLLMTATPRDADAAKFAQQTGYRIGAPDEWASITRAEGVEAQLLKKSVKAARFIAQNQDDAQLLAFEEVAMSEATAMHRLIKKTLIDEGVDLVPLMLVQVPNGGQMLEKAKNYIINTLLFPETAVRSHTSDEPDPNLSALANDPQVEVILFKMAIATGFDAPRAFTLAALRGARDASFGVQVVGRIMRVHRLLQGRLEQLPPLLQYGYVFLANGEAQEGLLNAAAQINQLPGQLAAASPATVVTIVGGQSSVQVVKPGQTFSLLANQSVSTASENAADIANSEASTSEVITSSRQATRHVTPFGGEQASLFQVINTSSRTGADSGYEDPVDPLHPGLTHGFTEASQLANAFQLEAESTSFNYPLRSTAPRSLQTETLPVLSEDFELRLAQHIDFARVLGDRLKVRSRVTERVTDVFAAGTTPEDKDVWATVSSAAIAQKARQIAFQFEDVDRRELLQALRTRFREVLVNEGHEPPVDEEELTRQLELVLVRNDKLIRDAHKRLRAEQVSTATVHLPVSVSSLLPLAPAVRNLYGVFPDDLRPQEREFAELLDTSPEVMWWHRNPSRKPSSVALYGWAEGVGFYPDFVVGVTERVEGGGVALSEVKGPQLQQFDKAKAGAHHIVYGRVYMAGKAGAEGNFRLLRLTSDSQTLVDDGPFEVQRLRYS</sequence>
<keyword evidence="2" id="KW-0378">Hydrolase</keyword>
<organism evidence="2 3">
    <name type="scientific">Pseudomonas pergaminensis</name>
    <dbReference type="NCBI Taxonomy" id="2853159"/>
    <lineage>
        <taxon>Bacteria</taxon>
        <taxon>Pseudomonadati</taxon>
        <taxon>Pseudomonadota</taxon>
        <taxon>Gammaproteobacteria</taxon>
        <taxon>Pseudomonadales</taxon>
        <taxon>Pseudomonadaceae</taxon>
        <taxon>Pseudomonas</taxon>
    </lineage>
</organism>
<evidence type="ECO:0000313" key="2">
    <source>
        <dbReference type="EMBL" id="USW00390.1"/>
    </source>
</evidence>
<dbReference type="EMBL" id="CP078013">
    <property type="protein sequence ID" value="USW00390.1"/>
    <property type="molecule type" value="Genomic_DNA"/>
</dbReference>
<dbReference type="PANTHER" id="PTHR47396">
    <property type="entry name" value="TYPE I RESTRICTION ENZYME ECOKI R PROTEIN"/>
    <property type="match status" value="1"/>
</dbReference>
<dbReference type="SUPFAM" id="SSF52540">
    <property type="entry name" value="P-loop containing nucleoside triphosphate hydrolases"/>
    <property type="match status" value="2"/>
</dbReference>
<name>A0ABD7TFC2_9PSED</name>